<dbReference type="PROSITE" id="PS52035">
    <property type="entry name" value="PEPTIDASE_M14"/>
    <property type="match status" value="1"/>
</dbReference>
<sequence>MKRSAVILFIISTIILSAAAAFAANPLEELKTPAELSNWTRTTSSEEVIDYLTQVAKNSGGRIRMEFIAWTTKGNLVPLLVIGTPAPKSPEEVPAEKAIAYVNCNIHSGEVEGKESMLIFAREVALGQHDDLLKDLVILIAPNMSPDGNDDLGTWRRGSQFTPALVGTRYNGQGFNMNRDMTKLEAYESRAVVEVMNKWDPVIFVDAHATNGSYMRHAVTYNWGLHPNTDPDIMDYNRGEFSRKAIGPDSYLYKKLGHKSIPYGNFGKNYSGKVSEGWWTFEDYPRYTTNYAGLRNRLAMLLEVYSYDDFKTRVDTQYACIYGILQTVAQDKDKIKALIKRADERGLARTTAGISSDDKVCLNSSLATLDEIDGGYVSVDSYAVDSDDLVKPTSTDYDEDGFKTAIYFEKEAVHHIPYYGKFVPTGTEQMGALYVLRPGADDAVQLLLRHGITVDRLTEDVEVTDFEWFKIDTLGTKKSLYEGHYMNVVSGDWTTSKDLTIPSGSFVVSTAQPHGSLAALLLEPKSVDGLVSWNYLDKLITTEGARYDRFMTSDSVSKARVVFPMWKFHEFSVIPASKLTPVEKLAHDETLPAPIESTEPYKGGSSSSGCNAGAAAGGMLLLAAGGAALIRKKHRR</sequence>
<dbReference type="OrthoDB" id="9767214at2"/>
<dbReference type="Pfam" id="PF00246">
    <property type="entry name" value="Peptidase_M14"/>
    <property type="match status" value="1"/>
</dbReference>
<comment type="similarity">
    <text evidence="2 3">Belongs to the peptidase M14 family.</text>
</comment>
<dbReference type="Gene3D" id="3.40.630.10">
    <property type="entry name" value="Zn peptidases"/>
    <property type="match status" value="1"/>
</dbReference>
<dbReference type="InterPro" id="IPR000834">
    <property type="entry name" value="Peptidase_M14"/>
</dbReference>
<accession>A0A1B2I2Y1</accession>
<keyword evidence="4" id="KW-0732">Signal</keyword>
<evidence type="ECO:0000259" key="5">
    <source>
        <dbReference type="PROSITE" id="PS52035"/>
    </source>
</evidence>
<feature type="domain" description="Peptidase M14" evidence="5">
    <location>
        <begin position="41"/>
        <end position="342"/>
    </location>
</feature>
<evidence type="ECO:0000256" key="2">
    <source>
        <dbReference type="ARBA" id="ARBA00005988"/>
    </source>
</evidence>
<proteinExistence type="inferred from homology"/>
<reference evidence="6" key="1">
    <citation type="submission" date="2016-08" db="EMBL/GenBank/DDBJ databases">
        <title>Complete genome of Cloacibacillus porcorum.</title>
        <authorList>
            <person name="Looft T."/>
            <person name="Bayles D.O."/>
            <person name="Alt D.P."/>
        </authorList>
    </citation>
    <scope>NUCLEOTIDE SEQUENCE [LARGE SCALE GENOMIC DNA]</scope>
    <source>
        <strain evidence="6">CL-84</strain>
    </source>
</reference>
<evidence type="ECO:0000313" key="7">
    <source>
        <dbReference type="Proteomes" id="UP000093044"/>
    </source>
</evidence>
<feature type="signal peptide" evidence="4">
    <location>
        <begin position="1"/>
        <end position="23"/>
    </location>
</feature>
<dbReference type="CDD" id="cd06241">
    <property type="entry name" value="M14-like"/>
    <property type="match status" value="1"/>
</dbReference>
<evidence type="ECO:0000256" key="3">
    <source>
        <dbReference type="PROSITE-ProRule" id="PRU01379"/>
    </source>
</evidence>
<dbReference type="GO" id="GO:0006508">
    <property type="term" value="P:proteolysis"/>
    <property type="evidence" value="ECO:0007669"/>
    <property type="project" value="InterPro"/>
</dbReference>
<dbReference type="GO" id="GO:0004181">
    <property type="term" value="F:metallocarboxypeptidase activity"/>
    <property type="evidence" value="ECO:0007669"/>
    <property type="project" value="InterPro"/>
</dbReference>
<dbReference type="STRING" id="1197717.BED41_04040"/>
<name>A0A1B2I2Y1_9BACT</name>
<evidence type="ECO:0000256" key="4">
    <source>
        <dbReference type="SAM" id="SignalP"/>
    </source>
</evidence>
<gene>
    <name evidence="6" type="ORF">BED41_04040</name>
</gene>
<evidence type="ECO:0000256" key="1">
    <source>
        <dbReference type="ARBA" id="ARBA00001947"/>
    </source>
</evidence>
<feature type="active site" description="Proton donor/acceptor" evidence="3">
    <location>
        <position position="303"/>
    </location>
</feature>
<keyword evidence="7" id="KW-1185">Reference proteome</keyword>
<organism evidence="6 7">
    <name type="scientific">Cloacibacillus porcorum</name>
    <dbReference type="NCBI Taxonomy" id="1197717"/>
    <lineage>
        <taxon>Bacteria</taxon>
        <taxon>Thermotogati</taxon>
        <taxon>Synergistota</taxon>
        <taxon>Synergistia</taxon>
        <taxon>Synergistales</taxon>
        <taxon>Synergistaceae</taxon>
        <taxon>Cloacibacillus</taxon>
    </lineage>
</organism>
<dbReference type="GeneID" id="83057025"/>
<dbReference type="AlphaFoldDB" id="A0A1B2I2Y1"/>
<dbReference type="EMBL" id="CP016757">
    <property type="protein sequence ID" value="ANZ44330.1"/>
    <property type="molecule type" value="Genomic_DNA"/>
</dbReference>
<dbReference type="KEGG" id="cpor:BED41_04040"/>
<evidence type="ECO:0000313" key="6">
    <source>
        <dbReference type="EMBL" id="ANZ44330.1"/>
    </source>
</evidence>
<dbReference type="PANTHER" id="PTHR11705">
    <property type="entry name" value="PROTEASE FAMILY M14 CARBOXYPEPTIDASE A,B"/>
    <property type="match status" value="1"/>
</dbReference>
<dbReference type="GO" id="GO:0005615">
    <property type="term" value="C:extracellular space"/>
    <property type="evidence" value="ECO:0007669"/>
    <property type="project" value="TreeGrafter"/>
</dbReference>
<dbReference type="Proteomes" id="UP000093044">
    <property type="component" value="Chromosome"/>
</dbReference>
<dbReference type="RefSeq" id="WP_066743344.1">
    <property type="nucleotide sequence ID" value="NZ_CP016757.1"/>
</dbReference>
<dbReference type="SUPFAM" id="SSF53187">
    <property type="entry name" value="Zn-dependent exopeptidases"/>
    <property type="match status" value="1"/>
</dbReference>
<feature type="chain" id="PRO_5008538890" description="Peptidase M14 domain-containing protein" evidence="4">
    <location>
        <begin position="24"/>
        <end position="636"/>
    </location>
</feature>
<dbReference type="GO" id="GO:0008270">
    <property type="term" value="F:zinc ion binding"/>
    <property type="evidence" value="ECO:0007669"/>
    <property type="project" value="InterPro"/>
</dbReference>
<dbReference type="PANTHER" id="PTHR11705:SF145">
    <property type="entry name" value="PEPTIDASE M14 CARBOXYPEPTIDASE A DOMAIN-CONTAINING PROTEIN"/>
    <property type="match status" value="1"/>
</dbReference>
<comment type="cofactor">
    <cofactor evidence="1">
        <name>Zn(2+)</name>
        <dbReference type="ChEBI" id="CHEBI:29105"/>
    </cofactor>
</comment>
<protein>
    <recommendedName>
        <fullName evidence="5">Peptidase M14 domain-containing protein</fullName>
    </recommendedName>
</protein>